<evidence type="ECO:0000313" key="2">
    <source>
        <dbReference type="Proteomes" id="UP000257109"/>
    </source>
</evidence>
<dbReference type="EMBL" id="QJKJ01003317">
    <property type="protein sequence ID" value="RDX99062.1"/>
    <property type="molecule type" value="Genomic_DNA"/>
</dbReference>
<evidence type="ECO:0000313" key="1">
    <source>
        <dbReference type="EMBL" id="RDX99062.1"/>
    </source>
</evidence>
<name>A0A371H8D1_MUCPR</name>
<organism evidence="1 2">
    <name type="scientific">Mucuna pruriens</name>
    <name type="common">Velvet bean</name>
    <name type="synonym">Dolichos pruriens</name>
    <dbReference type="NCBI Taxonomy" id="157652"/>
    <lineage>
        <taxon>Eukaryota</taxon>
        <taxon>Viridiplantae</taxon>
        <taxon>Streptophyta</taxon>
        <taxon>Embryophyta</taxon>
        <taxon>Tracheophyta</taxon>
        <taxon>Spermatophyta</taxon>
        <taxon>Magnoliopsida</taxon>
        <taxon>eudicotyledons</taxon>
        <taxon>Gunneridae</taxon>
        <taxon>Pentapetalae</taxon>
        <taxon>rosids</taxon>
        <taxon>fabids</taxon>
        <taxon>Fabales</taxon>
        <taxon>Fabaceae</taxon>
        <taxon>Papilionoideae</taxon>
        <taxon>50 kb inversion clade</taxon>
        <taxon>NPAAA clade</taxon>
        <taxon>indigoferoid/millettioid clade</taxon>
        <taxon>Phaseoleae</taxon>
        <taxon>Mucuna</taxon>
    </lineage>
</organism>
<accession>A0A371H8D1</accession>
<keyword evidence="2" id="KW-1185">Reference proteome</keyword>
<comment type="caution">
    <text evidence="1">The sequence shown here is derived from an EMBL/GenBank/DDBJ whole genome shotgun (WGS) entry which is preliminary data.</text>
</comment>
<dbReference type="AlphaFoldDB" id="A0A371H8D1"/>
<feature type="non-terminal residue" evidence="1">
    <location>
        <position position="1"/>
    </location>
</feature>
<reference evidence="1" key="1">
    <citation type="submission" date="2018-05" db="EMBL/GenBank/DDBJ databases">
        <title>Draft genome of Mucuna pruriens seed.</title>
        <authorList>
            <person name="Nnadi N.E."/>
            <person name="Vos R."/>
            <person name="Hasami M.H."/>
            <person name="Devisetty U.K."/>
            <person name="Aguiy J.C."/>
        </authorList>
    </citation>
    <scope>NUCLEOTIDE SEQUENCE [LARGE SCALE GENOMIC DNA]</scope>
    <source>
        <strain evidence="1">JCA_2017</strain>
    </source>
</reference>
<sequence length="80" mass="9027">MEELLGTLKVHEIELRKDERQRKYKFVALKVDQGLDSLTNLASRGDFRLDVPDTVEPESMGTRLGDQGAEARLSLRCPLA</sequence>
<protein>
    <submittedName>
        <fullName evidence="1">Uncharacterized protein</fullName>
    </submittedName>
</protein>
<feature type="non-terminal residue" evidence="1">
    <location>
        <position position="80"/>
    </location>
</feature>
<dbReference type="Proteomes" id="UP000257109">
    <property type="component" value="Unassembled WGS sequence"/>
</dbReference>
<dbReference type="OrthoDB" id="1431642at2759"/>
<gene>
    <name evidence="1" type="ORF">CR513_17953</name>
</gene>
<proteinExistence type="predicted"/>